<dbReference type="Pfam" id="PF01738">
    <property type="entry name" value="DLH"/>
    <property type="match status" value="1"/>
</dbReference>
<dbReference type="SUPFAM" id="SSF53474">
    <property type="entry name" value="alpha/beta-Hydrolases"/>
    <property type="match status" value="1"/>
</dbReference>
<gene>
    <name evidence="2" type="ORF">SSE37_20067</name>
</gene>
<dbReference type="eggNOG" id="COG0400">
    <property type="taxonomic scope" value="Bacteria"/>
</dbReference>
<evidence type="ECO:0000259" key="1">
    <source>
        <dbReference type="Pfam" id="PF01738"/>
    </source>
</evidence>
<accession>A3JXV1</accession>
<name>A3JXV1_SAGS3</name>
<evidence type="ECO:0000313" key="3">
    <source>
        <dbReference type="Proteomes" id="UP000005713"/>
    </source>
</evidence>
<sequence length="204" mass="22170">MTDYAFAETGGVPGAPLVFTFHGTGGDEHQFHDFPRQVLKDAHVISPRGDISEHGALRYFRRKAEGVYDMDDLWARTAAMTEFVEAAKARVGAQRVVGMGYSNGANILAAVVMRAPHLFTDLAFLHPLIPWDPAPQPGLQGARVLITAGERDPICPAPLTRSFESWMVAQGAEVDTLWHPGGHEIAQSEALALADFLAQTPKAR</sequence>
<dbReference type="RefSeq" id="WP_005855097.1">
    <property type="nucleotide sequence ID" value="NZ_AAYA01000001.1"/>
</dbReference>
<comment type="caution">
    <text evidence="2">The sequence shown here is derived from an EMBL/GenBank/DDBJ whole genome shotgun (WGS) entry which is preliminary data.</text>
</comment>
<dbReference type="OrthoDB" id="9796570at2"/>
<feature type="domain" description="Dienelactone hydrolase" evidence="1">
    <location>
        <begin position="84"/>
        <end position="183"/>
    </location>
</feature>
<dbReference type="AlphaFoldDB" id="A3JXV1"/>
<reference evidence="2 3" key="1">
    <citation type="submission" date="2006-06" db="EMBL/GenBank/DDBJ databases">
        <authorList>
            <person name="Moran M.A."/>
            <person name="Ferriera S."/>
            <person name="Johnson J."/>
            <person name="Kravitz S."/>
            <person name="Beeson K."/>
            <person name="Sutton G."/>
            <person name="Rogers Y.-H."/>
            <person name="Friedman R."/>
            <person name="Frazier M."/>
            <person name="Venter J.C."/>
        </authorList>
    </citation>
    <scope>NUCLEOTIDE SEQUENCE [LARGE SCALE GENOMIC DNA]</scope>
    <source>
        <strain evidence="2 3">E-37</strain>
    </source>
</reference>
<protein>
    <recommendedName>
        <fullName evidence="1">Dienelactone hydrolase domain-containing protein</fullName>
    </recommendedName>
</protein>
<dbReference type="EMBL" id="AAYA01000001">
    <property type="protein sequence ID" value="EBA10337.1"/>
    <property type="molecule type" value="Genomic_DNA"/>
</dbReference>
<proteinExistence type="predicted"/>
<keyword evidence="3" id="KW-1185">Reference proteome</keyword>
<dbReference type="Gene3D" id="3.40.50.1820">
    <property type="entry name" value="alpha/beta hydrolase"/>
    <property type="match status" value="1"/>
</dbReference>
<dbReference type="Proteomes" id="UP000005713">
    <property type="component" value="Unassembled WGS sequence"/>
</dbReference>
<evidence type="ECO:0000313" key="2">
    <source>
        <dbReference type="EMBL" id="EBA10337.1"/>
    </source>
</evidence>
<dbReference type="InterPro" id="IPR002925">
    <property type="entry name" value="Dienelactn_hydro"/>
</dbReference>
<organism evidence="2 3">
    <name type="scientific">Sagittula stellata (strain ATCC 700073 / DSM 11524 / E-37)</name>
    <dbReference type="NCBI Taxonomy" id="388399"/>
    <lineage>
        <taxon>Bacteria</taxon>
        <taxon>Pseudomonadati</taxon>
        <taxon>Pseudomonadota</taxon>
        <taxon>Alphaproteobacteria</taxon>
        <taxon>Rhodobacterales</taxon>
        <taxon>Roseobacteraceae</taxon>
        <taxon>Sagittula</taxon>
    </lineage>
</organism>
<dbReference type="GO" id="GO:0016787">
    <property type="term" value="F:hydrolase activity"/>
    <property type="evidence" value="ECO:0007669"/>
    <property type="project" value="InterPro"/>
</dbReference>
<dbReference type="InterPro" id="IPR029058">
    <property type="entry name" value="AB_hydrolase_fold"/>
</dbReference>